<sequence>MYILRCRDGHYYTGSTEKDVDARVWEHNNDDELSANYTRKRRPVLIVYAEFHDRIDTAFDREKQVQGWSRAKKEALIDGRWDDLPPLAAGTRIDTKMVREPVDGPPDASTSSATGSGSDGDAHRQEPHASDL</sequence>
<dbReference type="CDD" id="cd10456">
    <property type="entry name" value="GIY-YIG_UPF0213"/>
    <property type="match status" value="1"/>
</dbReference>
<dbReference type="PANTHER" id="PTHR34477:SF1">
    <property type="entry name" value="UPF0213 PROTEIN YHBQ"/>
    <property type="match status" value="1"/>
</dbReference>
<proteinExistence type="inferred from homology"/>
<comment type="caution">
    <text evidence="4">The sequence shown here is derived from an EMBL/GenBank/DDBJ whole genome shotgun (WGS) entry which is preliminary data.</text>
</comment>
<feature type="compositionally biased region" description="Low complexity" evidence="2">
    <location>
        <begin position="107"/>
        <end position="116"/>
    </location>
</feature>
<keyword evidence="5" id="KW-1185">Reference proteome</keyword>
<protein>
    <recommendedName>
        <fullName evidence="3">GIY-YIG domain-containing protein</fullName>
    </recommendedName>
</protein>
<feature type="domain" description="GIY-YIG" evidence="3">
    <location>
        <begin position="1"/>
        <end position="75"/>
    </location>
</feature>
<dbReference type="PANTHER" id="PTHR34477">
    <property type="entry name" value="UPF0213 PROTEIN YHBQ"/>
    <property type="match status" value="1"/>
</dbReference>
<dbReference type="InterPro" id="IPR000305">
    <property type="entry name" value="GIY-YIG_endonuc"/>
</dbReference>
<evidence type="ECO:0000256" key="1">
    <source>
        <dbReference type="ARBA" id="ARBA00007435"/>
    </source>
</evidence>
<organism evidence="4 5">
    <name type="scientific">Microbacterium pumilum</name>
    <dbReference type="NCBI Taxonomy" id="344165"/>
    <lineage>
        <taxon>Bacteria</taxon>
        <taxon>Bacillati</taxon>
        <taxon>Actinomycetota</taxon>
        <taxon>Actinomycetes</taxon>
        <taxon>Micrococcales</taxon>
        <taxon>Microbacteriaceae</taxon>
        <taxon>Microbacterium</taxon>
    </lineage>
</organism>
<dbReference type="InterPro" id="IPR050190">
    <property type="entry name" value="UPF0213_domain"/>
</dbReference>
<evidence type="ECO:0000259" key="3">
    <source>
        <dbReference type="PROSITE" id="PS50164"/>
    </source>
</evidence>
<name>A0ABN2T0E7_9MICO</name>
<evidence type="ECO:0000313" key="4">
    <source>
        <dbReference type="EMBL" id="GAA1995660.1"/>
    </source>
</evidence>
<gene>
    <name evidence="4" type="ORF">GCM10009777_35050</name>
</gene>
<dbReference type="PROSITE" id="PS50164">
    <property type="entry name" value="GIY_YIG"/>
    <property type="match status" value="1"/>
</dbReference>
<dbReference type="Pfam" id="PF01541">
    <property type="entry name" value="GIY-YIG"/>
    <property type="match status" value="1"/>
</dbReference>
<dbReference type="Gene3D" id="3.40.1440.10">
    <property type="entry name" value="GIY-YIG endonuclease"/>
    <property type="match status" value="1"/>
</dbReference>
<dbReference type="EMBL" id="BAAAOH010000001">
    <property type="protein sequence ID" value="GAA1995660.1"/>
    <property type="molecule type" value="Genomic_DNA"/>
</dbReference>
<evidence type="ECO:0000313" key="5">
    <source>
        <dbReference type="Proteomes" id="UP001500326"/>
    </source>
</evidence>
<comment type="similarity">
    <text evidence="1">Belongs to the UPF0213 family.</text>
</comment>
<feature type="compositionally biased region" description="Basic and acidic residues" evidence="2">
    <location>
        <begin position="120"/>
        <end position="132"/>
    </location>
</feature>
<accession>A0ABN2T0E7</accession>
<dbReference type="Proteomes" id="UP001500326">
    <property type="component" value="Unassembled WGS sequence"/>
</dbReference>
<dbReference type="InterPro" id="IPR035901">
    <property type="entry name" value="GIY-YIG_endonuc_sf"/>
</dbReference>
<feature type="compositionally biased region" description="Basic and acidic residues" evidence="2">
    <location>
        <begin position="93"/>
        <end position="102"/>
    </location>
</feature>
<reference evidence="4 5" key="1">
    <citation type="journal article" date="2019" name="Int. J. Syst. Evol. Microbiol.">
        <title>The Global Catalogue of Microorganisms (GCM) 10K type strain sequencing project: providing services to taxonomists for standard genome sequencing and annotation.</title>
        <authorList>
            <consortium name="The Broad Institute Genomics Platform"/>
            <consortium name="The Broad Institute Genome Sequencing Center for Infectious Disease"/>
            <person name="Wu L."/>
            <person name="Ma J."/>
        </authorList>
    </citation>
    <scope>NUCLEOTIDE SEQUENCE [LARGE SCALE GENOMIC DNA]</scope>
    <source>
        <strain evidence="4 5">JCM 14902</strain>
    </source>
</reference>
<dbReference type="RefSeq" id="WP_344067206.1">
    <property type="nucleotide sequence ID" value="NZ_BAAAOH010000001.1"/>
</dbReference>
<evidence type="ECO:0000256" key="2">
    <source>
        <dbReference type="SAM" id="MobiDB-lite"/>
    </source>
</evidence>
<feature type="region of interest" description="Disordered" evidence="2">
    <location>
        <begin position="86"/>
        <end position="132"/>
    </location>
</feature>
<dbReference type="SUPFAM" id="SSF82771">
    <property type="entry name" value="GIY-YIG endonuclease"/>
    <property type="match status" value="1"/>
</dbReference>